<reference evidence="3" key="1">
    <citation type="submission" date="2021-01" db="EMBL/GenBank/DDBJ databases">
        <authorList>
            <person name="Corre E."/>
            <person name="Pelletier E."/>
            <person name="Niang G."/>
            <person name="Scheremetjew M."/>
            <person name="Finn R."/>
            <person name="Kale V."/>
            <person name="Holt S."/>
            <person name="Cochrane G."/>
            <person name="Meng A."/>
            <person name="Brown T."/>
            <person name="Cohen L."/>
        </authorList>
    </citation>
    <scope>NUCLEOTIDE SEQUENCE</scope>
    <source>
        <strain evidence="3">CCMP1243</strain>
    </source>
</reference>
<organism evidence="3">
    <name type="scientific">Rhizochromulina marina</name>
    <dbReference type="NCBI Taxonomy" id="1034831"/>
    <lineage>
        <taxon>Eukaryota</taxon>
        <taxon>Sar</taxon>
        <taxon>Stramenopiles</taxon>
        <taxon>Ochrophyta</taxon>
        <taxon>Dictyochophyceae</taxon>
        <taxon>Rhizochromulinales</taxon>
        <taxon>Rhizochromulina</taxon>
    </lineage>
</organism>
<feature type="region of interest" description="Disordered" evidence="2">
    <location>
        <begin position="302"/>
        <end position="351"/>
    </location>
</feature>
<dbReference type="PANTHER" id="PTHR11060:SF0">
    <property type="entry name" value="PROTEIN MEMO1"/>
    <property type="match status" value="1"/>
</dbReference>
<dbReference type="EMBL" id="HBHJ01011551">
    <property type="protein sequence ID" value="CAD9679412.1"/>
    <property type="molecule type" value="Transcribed_RNA"/>
</dbReference>
<evidence type="ECO:0000256" key="1">
    <source>
        <dbReference type="ARBA" id="ARBA00006315"/>
    </source>
</evidence>
<dbReference type="AlphaFoldDB" id="A0A7S2RSE4"/>
<dbReference type="Gene3D" id="3.40.830.10">
    <property type="entry name" value="LigB-like"/>
    <property type="match status" value="1"/>
</dbReference>
<feature type="compositionally biased region" description="Low complexity" evidence="2">
    <location>
        <begin position="302"/>
        <end position="340"/>
    </location>
</feature>
<accession>A0A7S2RSE4</accession>
<gene>
    <name evidence="3" type="ORF">RMAR1173_LOCUS7526</name>
</gene>
<dbReference type="InterPro" id="IPR002737">
    <property type="entry name" value="MEMO1_fam"/>
</dbReference>
<name>A0A7S2RSE4_9STRA</name>
<dbReference type="NCBIfam" id="TIGR04336">
    <property type="entry name" value="AmmeMemoSam_B"/>
    <property type="match status" value="1"/>
</dbReference>
<proteinExistence type="inferred from homology"/>
<evidence type="ECO:0000256" key="2">
    <source>
        <dbReference type="SAM" id="MobiDB-lite"/>
    </source>
</evidence>
<dbReference type="Pfam" id="PF01875">
    <property type="entry name" value="Memo"/>
    <property type="match status" value="1"/>
</dbReference>
<protein>
    <recommendedName>
        <fullName evidence="4">Protein MEMO1</fullName>
    </recommendedName>
</protein>
<evidence type="ECO:0008006" key="4">
    <source>
        <dbReference type="Google" id="ProtNLM"/>
    </source>
</evidence>
<dbReference type="CDD" id="cd07361">
    <property type="entry name" value="MEMO_like"/>
    <property type="match status" value="1"/>
</dbReference>
<comment type="similarity">
    <text evidence="1">Belongs to the MEMO1 family.</text>
</comment>
<dbReference type="PANTHER" id="PTHR11060">
    <property type="entry name" value="PROTEIN MEMO1"/>
    <property type="match status" value="1"/>
</dbReference>
<dbReference type="HAMAP" id="MF_00055">
    <property type="entry name" value="MEMO1"/>
    <property type="match status" value="1"/>
</dbReference>
<sequence>MAVAGRYVRRASHAGSWYTNKEAELDGQLDGWLAEAPPRVAEPVRAIIAPHAGYSYSGPTAAHAYSHMVQAAMERPIERVFVLGPSHHVYLRGCAVSAATECLTPLGPLQVDQQICDELLSSGMFELMSMDVDEDEHSIEMHLPYIAKALHASGCRNVQIIPILVGSLNEEAQARYGQLLAPYLDDPTNFFVVSSDFCHWGERFNYQPHDGAYGRFLPICQYIKALDMEGIQCIETQDAADFNSYLRRTKNTICGRFPISVLLAALAFCKVQFDVQFVAYNQSSKVQAKGDSSVSYASAVVSERSTTPRGGSGGSESDAALQATRHPAAAPADADTGATASGVTRNGPPRV</sequence>
<evidence type="ECO:0000313" key="3">
    <source>
        <dbReference type="EMBL" id="CAD9679412.1"/>
    </source>
</evidence>